<dbReference type="AlphaFoldDB" id="A0A3N0E0A4"/>
<dbReference type="EMBL" id="RJSG01000001">
    <property type="protein sequence ID" value="RNL81282.1"/>
    <property type="molecule type" value="Genomic_DNA"/>
</dbReference>
<reference evidence="2 3" key="1">
    <citation type="submission" date="2018-11" db="EMBL/GenBank/DDBJ databases">
        <authorList>
            <person name="Li F."/>
        </authorList>
    </citation>
    <scope>NUCLEOTIDE SEQUENCE [LARGE SCALE GENOMIC DNA]</scope>
    <source>
        <strain evidence="2 3">KIS18-7</strain>
    </source>
</reference>
<feature type="signal peptide" evidence="1">
    <location>
        <begin position="1"/>
        <end position="34"/>
    </location>
</feature>
<evidence type="ECO:0000313" key="3">
    <source>
        <dbReference type="Proteomes" id="UP000277094"/>
    </source>
</evidence>
<evidence type="ECO:0000256" key="1">
    <source>
        <dbReference type="SAM" id="SignalP"/>
    </source>
</evidence>
<name>A0A3N0E0A4_9ACTN</name>
<evidence type="ECO:0000313" key="2">
    <source>
        <dbReference type="EMBL" id="RNL81282.1"/>
    </source>
</evidence>
<accession>A0A3N0E0A4</accession>
<protein>
    <submittedName>
        <fullName evidence="2">Uncharacterized protein</fullName>
    </submittedName>
</protein>
<organism evidence="2 3">
    <name type="scientific">Nocardioides marmorisolisilvae</name>
    <dbReference type="NCBI Taxonomy" id="1542737"/>
    <lineage>
        <taxon>Bacteria</taxon>
        <taxon>Bacillati</taxon>
        <taxon>Actinomycetota</taxon>
        <taxon>Actinomycetes</taxon>
        <taxon>Propionibacteriales</taxon>
        <taxon>Nocardioidaceae</taxon>
        <taxon>Nocardioides</taxon>
    </lineage>
</organism>
<keyword evidence="3" id="KW-1185">Reference proteome</keyword>
<dbReference type="RefSeq" id="WP_123232485.1">
    <property type="nucleotide sequence ID" value="NZ_RJSG01000001.1"/>
</dbReference>
<dbReference type="Proteomes" id="UP000277094">
    <property type="component" value="Unassembled WGS sequence"/>
</dbReference>
<feature type="chain" id="PRO_5017931813" evidence="1">
    <location>
        <begin position="35"/>
        <end position="158"/>
    </location>
</feature>
<sequence>MKHRKNTPRRTRRLYSVGVFFAVAVALVPSAASAASVGPVSATSADAYVKAKCQFALSSIDSATGNAVVKVTTSATPTLSGSFNNKYTYMACEVFSPGDDSQMVVFIERSRNSNTLASTTATYVIPYSATSSPYRVCVYANVIHTSGVFTPAPYTCSS</sequence>
<gene>
    <name evidence="2" type="ORF">EFL95_02665</name>
</gene>
<comment type="caution">
    <text evidence="2">The sequence shown here is derived from an EMBL/GenBank/DDBJ whole genome shotgun (WGS) entry which is preliminary data.</text>
</comment>
<keyword evidence="1" id="KW-0732">Signal</keyword>
<proteinExistence type="predicted"/>